<accession>A0A840ESH0</accession>
<gene>
    <name evidence="1" type="ORF">GGR32_000159</name>
</gene>
<evidence type="ECO:0000313" key="1">
    <source>
        <dbReference type="EMBL" id="MBB4117887.1"/>
    </source>
</evidence>
<keyword evidence="2" id="KW-1185">Reference proteome</keyword>
<dbReference type="Proteomes" id="UP000553034">
    <property type="component" value="Unassembled WGS sequence"/>
</dbReference>
<comment type="caution">
    <text evidence="1">The sequence shown here is derived from an EMBL/GenBank/DDBJ whole genome shotgun (WGS) entry which is preliminary data.</text>
</comment>
<dbReference type="EMBL" id="JACIFO010000001">
    <property type="protein sequence ID" value="MBB4117887.1"/>
    <property type="molecule type" value="Genomic_DNA"/>
</dbReference>
<evidence type="ECO:0000313" key="2">
    <source>
        <dbReference type="Proteomes" id="UP000553034"/>
    </source>
</evidence>
<protein>
    <submittedName>
        <fullName evidence="1">Uncharacterized protein</fullName>
    </submittedName>
</protein>
<dbReference type="AlphaFoldDB" id="A0A840ESH0"/>
<sequence>MKKRYLSYQDVCKHPEEAKYLKVLKATANCETTVIACRFCGKQLTEPKTEC</sequence>
<proteinExistence type="predicted"/>
<name>A0A840ESH0_9FLAO</name>
<organism evidence="1 2">
    <name type="scientific">Mesonia hippocampi</name>
    <dbReference type="NCBI Taxonomy" id="1628250"/>
    <lineage>
        <taxon>Bacteria</taxon>
        <taxon>Pseudomonadati</taxon>
        <taxon>Bacteroidota</taxon>
        <taxon>Flavobacteriia</taxon>
        <taxon>Flavobacteriales</taxon>
        <taxon>Flavobacteriaceae</taxon>
        <taxon>Mesonia</taxon>
    </lineage>
</organism>
<reference evidence="1 2" key="1">
    <citation type="submission" date="2020-08" db="EMBL/GenBank/DDBJ databases">
        <title>Genomic Encyclopedia of Type Strains, Phase IV (KMG-IV): sequencing the most valuable type-strain genomes for metagenomic binning, comparative biology and taxonomic classification.</title>
        <authorList>
            <person name="Goeker M."/>
        </authorList>
    </citation>
    <scope>NUCLEOTIDE SEQUENCE [LARGE SCALE GENOMIC DNA]</scope>
    <source>
        <strain evidence="1 2">DSM 29568</strain>
    </source>
</reference>